<dbReference type="InterPro" id="IPR016102">
    <property type="entry name" value="Succinyl-CoA_synth-like"/>
</dbReference>
<dbReference type="SUPFAM" id="SSF52210">
    <property type="entry name" value="Succinyl-CoA synthetase domains"/>
    <property type="match status" value="2"/>
</dbReference>
<dbReference type="SMART" id="SM00881">
    <property type="entry name" value="CoA_binding"/>
    <property type="match status" value="1"/>
</dbReference>
<protein>
    <recommendedName>
        <fullName evidence="1">CoA-binding domain-containing protein</fullName>
    </recommendedName>
</protein>
<feature type="domain" description="CoA-binding" evidence="1">
    <location>
        <begin position="10"/>
        <end position="106"/>
    </location>
</feature>
<dbReference type="Proteomes" id="UP000265882">
    <property type="component" value="Unassembled WGS sequence"/>
</dbReference>
<dbReference type="AlphaFoldDB" id="A0A3A4NI30"/>
<dbReference type="Gene3D" id="3.40.50.261">
    <property type="entry name" value="Succinyl-CoA synthetase domains"/>
    <property type="match status" value="2"/>
</dbReference>
<dbReference type="Pfam" id="PF13607">
    <property type="entry name" value="Succ_CoA_lig"/>
    <property type="match status" value="1"/>
</dbReference>
<dbReference type="Gene3D" id="3.40.50.720">
    <property type="entry name" value="NAD(P)-binding Rossmann-like Domain"/>
    <property type="match status" value="1"/>
</dbReference>
<reference evidence="2 3" key="1">
    <citation type="journal article" date="2017" name="ISME J.">
        <title>Energy and carbon metabolisms in a deep terrestrial subsurface fluid microbial community.</title>
        <authorList>
            <person name="Momper L."/>
            <person name="Jungbluth S.P."/>
            <person name="Lee M.D."/>
            <person name="Amend J.P."/>
        </authorList>
    </citation>
    <scope>NUCLEOTIDE SEQUENCE [LARGE SCALE GENOMIC DNA]</scope>
    <source>
        <strain evidence="2">SURF_5</strain>
    </source>
</reference>
<dbReference type="PANTHER" id="PTHR42793:SF1">
    <property type="entry name" value="PEPTIDYL-LYSINE N-ACETYLTRANSFERASE PATZ"/>
    <property type="match status" value="1"/>
</dbReference>
<proteinExistence type="predicted"/>
<sequence length="471" mass="50720">MAQRDDMRRFFSPQSVAIVGVPRKPDRFGGGSFLAKLLECGFPGKLFPINPGADEILGLKAYPSLSSLPVAPDLVIVSVAAAHVPAVLEECARLGVRHIHILSSGFKEIGTEEGGRLEERVRKIAGEMNLLIIGPNCMGPYCPSSRLTAWGAIPGMSGPVGVISQSGGITQRLTEYLFSMGIGTDKAVSIGNAAVLDTPDYLEFMAHDENVRVIAMYLESVGDGRRFFQLARRITKSKPIVVWKGGETGVGARTAASHTGTLAGNHALCEAMFRQSGITHVRSLHEWADAIIAFALLPKPQGRRVFLIGGGGGNSVGNSDTCIREGLDVPRLSEASMNRLRETVPVAGSIAGNPLDMWRIFDDPDYLLEILELAYDEPNADMLIVDRLIPRKAFHMEERADATAQIAKLMRKHLLEKPTVVTADSDGGDPELAAKGAALRAKFTSAGIPAYPSLQRAARALAHLYRSGRHL</sequence>
<evidence type="ECO:0000259" key="1">
    <source>
        <dbReference type="SMART" id="SM00881"/>
    </source>
</evidence>
<dbReference type="PANTHER" id="PTHR42793">
    <property type="entry name" value="COA BINDING DOMAIN CONTAINING PROTEIN"/>
    <property type="match status" value="1"/>
</dbReference>
<dbReference type="InterPro" id="IPR032875">
    <property type="entry name" value="Succ_CoA_lig_flav_dom"/>
</dbReference>
<dbReference type="EMBL" id="QZKU01000144">
    <property type="protein sequence ID" value="RJP14321.1"/>
    <property type="molecule type" value="Genomic_DNA"/>
</dbReference>
<comment type="caution">
    <text evidence="2">The sequence shown here is derived from an EMBL/GenBank/DDBJ whole genome shotgun (WGS) entry which is preliminary data.</text>
</comment>
<dbReference type="InterPro" id="IPR036291">
    <property type="entry name" value="NAD(P)-bd_dom_sf"/>
</dbReference>
<dbReference type="InterPro" id="IPR003781">
    <property type="entry name" value="CoA-bd"/>
</dbReference>
<accession>A0A3A4NI30</accession>
<dbReference type="SUPFAM" id="SSF51735">
    <property type="entry name" value="NAD(P)-binding Rossmann-fold domains"/>
    <property type="match status" value="1"/>
</dbReference>
<evidence type="ECO:0000313" key="2">
    <source>
        <dbReference type="EMBL" id="RJP14321.1"/>
    </source>
</evidence>
<gene>
    <name evidence="2" type="ORF">C4520_21645</name>
</gene>
<evidence type="ECO:0000313" key="3">
    <source>
        <dbReference type="Proteomes" id="UP000265882"/>
    </source>
</evidence>
<organism evidence="2 3">
    <name type="scientific">Abyssobacteria bacterium (strain SURF_5)</name>
    <dbReference type="NCBI Taxonomy" id="2093360"/>
    <lineage>
        <taxon>Bacteria</taxon>
        <taxon>Pseudomonadati</taxon>
        <taxon>Candidatus Hydrogenedentota</taxon>
        <taxon>Candidatus Abyssobacteria</taxon>
    </lineage>
</organism>
<dbReference type="Pfam" id="PF13380">
    <property type="entry name" value="CoA_binding_2"/>
    <property type="match status" value="1"/>
</dbReference>
<name>A0A3A4NI30_ABYX5</name>